<name>A0AAV1BSY1_PSEUB</name>
<proteinExistence type="predicted"/>
<dbReference type="EMBL" id="OX458335">
    <property type="protein sequence ID" value="CAI8989575.1"/>
    <property type="molecule type" value="Genomic_DNA"/>
</dbReference>
<dbReference type="Proteomes" id="UP001177000">
    <property type="component" value="Chromosome"/>
</dbReference>
<dbReference type="AlphaFoldDB" id="A0AAV1BSY1"/>
<accession>A0AAV1BSY1</accession>
<evidence type="ECO:0000313" key="2">
    <source>
        <dbReference type="Proteomes" id="UP001177000"/>
    </source>
</evidence>
<evidence type="ECO:0000313" key="1">
    <source>
        <dbReference type="EMBL" id="CAI8989575.1"/>
    </source>
</evidence>
<organism evidence="1 2">
    <name type="scientific">Pseudomonas syringae pv. tomato</name>
    <dbReference type="NCBI Taxonomy" id="323"/>
    <lineage>
        <taxon>Bacteria</taxon>
        <taxon>Pseudomonadati</taxon>
        <taxon>Pseudomonadota</taxon>
        <taxon>Gammaproteobacteria</taxon>
        <taxon>Pseudomonadales</taxon>
        <taxon>Pseudomonadaceae</taxon>
        <taxon>Pseudomonas</taxon>
    </lineage>
</organism>
<sequence>MDPEESAYFGLYLWRTIKPHTHLGEHGLRHWIVRADITRQYLRVNAGNIHNRCAFIHNPARFFDEVMTADIEHARRIVINIRLYA</sequence>
<protein>
    <submittedName>
        <fullName evidence="1">Uncharacterized protein</fullName>
    </submittedName>
</protein>
<gene>
    <name evidence="1" type="ORF">DAPPPG215_27060</name>
</gene>
<reference evidence="1" key="1">
    <citation type="submission" date="2023-03" db="EMBL/GenBank/DDBJ databases">
        <authorList>
            <person name="Pothier F. J."/>
        </authorList>
    </citation>
    <scope>NUCLEOTIDE SEQUENCE</scope>
    <source>
        <strain evidence="1">DAPP-PG 215</strain>
    </source>
</reference>